<accession>A0A834YYU6</accession>
<keyword evidence="2" id="KW-1185">Reference proteome</keyword>
<reference evidence="1 2" key="1">
    <citation type="submission" date="2020-04" db="EMBL/GenBank/DDBJ databases">
        <title>Plant Genome Project.</title>
        <authorList>
            <person name="Zhang R.-G."/>
        </authorList>
    </citation>
    <scope>NUCLEOTIDE SEQUENCE [LARGE SCALE GENOMIC DNA]</scope>
    <source>
        <strain evidence="1">YNK0</strain>
        <tissue evidence="1">Leaf</tissue>
    </source>
</reference>
<evidence type="ECO:0000313" key="2">
    <source>
        <dbReference type="Proteomes" id="UP000655225"/>
    </source>
</evidence>
<organism evidence="1 2">
    <name type="scientific">Tetracentron sinense</name>
    <name type="common">Spur-leaf</name>
    <dbReference type="NCBI Taxonomy" id="13715"/>
    <lineage>
        <taxon>Eukaryota</taxon>
        <taxon>Viridiplantae</taxon>
        <taxon>Streptophyta</taxon>
        <taxon>Embryophyta</taxon>
        <taxon>Tracheophyta</taxon>
        <taxon>Spermatophyta</taxon>
        <taxon>Magnoliopsida</taxon>
        <taxon>Trochodendrales</taxon>
        <taxon>Trochodendraceae</taxon>
        <taxon>Tetracentron</taxon>
    </lineage>
</organism>
<dbReference type="EMBL" id="JABCRI010000012">
    <property type="protein sequence ID" value="KAF8396210.1"/>
    <property type="molecule type" value="Genomic_DNA"/>
</dbReference>
<protein>
    <submittedName>
        <fullName evidence="1">Uncharacterized protein</fullName>
    </submittedName>
</protein>
<dbReference type="Proteomes" id="UP000655225">
    <property type="component" value="Unassembled WGS sequence"/>
</dbReference>
<sequence>MYTLRERRRGWAEKGYGYFRLEKLAYCWLGSMGDGINSQLVPDYKRADGHVQILQKSVHIPFLMGSLLFMVGEILYSREQIGLIHHGLGLLNISVPYIRPVPFDGSRMVGWLVTILIRLQGTMYTAHVGTLLISGCAQISVPHKQQRPEDDIFLSFGYEFGAVFDSLLCIILAGEELGLVWHICCKAGNRSDLSQEREGQVPLILEEQRRKRKQTEEAKPVAVPTPYKDVLVGQS</sequence>
<dbReference type="AlphaFoldDB" id="A0A834YYU6"/>
<gene>
    <name evidence="1" type="ORF">HHK36_017823</name>
</gene>
<proteinExistence type="predicted"/>
<evidence type="ECO:0000313" key="1">
    <source>
        <dbReference type="EMBL" id="KAF8396210.1"/>
    </source>
</evidence>
<dbReference type="PANTHER" id="PTHR34967">
    <property type="entry name" value="OS02G0257200 PROTEIN"/>
    <property type="match status" value="1"/>
</dbReference>
<comment type="caution">
    <text evidence="1">The sequence shown here is derived from an EMBL/GenBank/DDBJ whole genome shotgun (WGS) entry which is preliminary data.</text>
</comment>
<dbReference type="PANTHER" id="PTHR34967:SF1">
    <property type="entry name" value="OS02G0257200 PROTEIN"/>
    <property type="match status" value="1"/>
</dbReference>
<name>A0A834YYU6_TETSI</name>